<dbReference type="SUPFAM" id="SSF49899">
    <property type="entry name" value="Concanavalin A-like lectins/glucanases"/>
    <property type="match status" value="1"/>
</dbReference>
<dbReference type="Pfam" id="PF02368">
    <property type="entry name" value="Big_2"/>
    <property type="match status" value="1"/>
</dbReference>
<keyword evidence="5" id="KW-1185">Reference proteome</keyword>
<comment type="caution">
    <text evidence="4">The sequence shown here is derived from an EMBL/GenBank/DDBJ whole genome shotgun (WGS) entry which is preliminary data.</text>
</comment>
<evidence type="ECO:0000313" key="4">
    <source>
        <dbReference type="EMBL" id="NME69471.1"/>
    </source>
</evidence>
<feature type="chain" id="PRO_5030837486" evidence="2">
    <location>
        <begin position="19"/>
        <end position="350"/>
    </location>
</feature>
<dbReference type="SUPFAM" id="SSF49373">
    <property type="entry name" value="Invasin/intimin cell-adhesion fragments"/>
    <property type="match status" value="1"/>
</dbReference>
<reference evidence="4 5" key="1">
    <citation type="submission" date="2020-04" db="EMBL/GenBank/DDBJ databases">
        <title>Flammeovirga sp. SR4, a novel species isolated from seawater.</title>
        <authorList>
            <person name="Wang X."/>
        </authorList>
    </citation>
    <scope>NUCLEOTIDE SEQUENCE [LARGE SCALE GENOMIC DNA]</scope>
    <source>
        <strain evidence="4 5">ATCC 23126</strain>
    </source>
</reference>
<dbReference type="CDD" id="cd08023">
    <property type="entry name" value="GH16_laminarinase_like"/>
    <property type="match status" value="1"/>
</dbReference>
<keyword evidence="2" id="KW-0732">Signal</keyword>
<keyword evidence="4" id="KW-0378">Hydrolase</keyword>
<accession>A0A7X9RVG8</accession>
<gene>
    <name evidence="4" type="ORF">HHU12_15955</name>
</gene>
<protein>
    <submittedName>
        <fullName evidence="4">Family 16 glycosylhydrolase</fullName>
    </submittedName>
</protein>
<dbReference type="RefSeq" id="WP_169657747.1">
    <property type="nucleotide sequence ID" value="NZ_JABANE010000042.1"/>
</dbReference>
<dbReference type="Gene3D" id="2.60.120.200">
    <property type="match status" value="1"/>
</dbReference>
<dbReference type="GO" id="GO:0004553">
    <property type="term" value="F:hydrolase activity, hydrolyzing O-glycosyl compounds"/>
    <property type="evidence" value="ECO:0007669"/>
    <property type="project" value="InterPro"/>
</dbReference>
<dbReference type="InterPro" id="IPR050546">
    <property type="entry name" value="Glycosyl_Hydrlase_16"/>
</dbReference>
<dbReference type="InterPro" id="IPR013320">
    <property type="entry name" value="ConA-like_dom_sf"/>
</dbReference>
<dbReference type="InterPro" id="IPR008964">
    <property type="entry name" value="Invasin/intimin_cell_adhesion"/>
</dbReference>
<dbReference type="AlphaFoldDB" id="A0A7X9RVG8"/>
<dbReference type="InterPro" id="IPR000757">
    <property type="entry name" value="Beta-glucanase-like"/>
</dbReference>
<dbReference type="InterPro" id="IPR003343">
    <property type="entry name" value="Big_2"/>
</dbReference>
<evidence type="ECO:0000256" key="1">
    <source>
        <dbReference type="ARBA" id="ARBA00006865"/>
    </source>
</evidence>
<dbReference type="PANTHER" id="PTHR10963:SF55">
    <property type="entry name" value="GLYCOSIDE HYDROLASE FAMILY 16 PROTEIN"/>
    <property type="match status" value="1"/>
</dbReference>
<dbReference type="Pfam" id="PF00722">
    <property type="entry name" value="Glyco_hydro_16"/>
    <property type="match status" value="1"/>
</dbReference>
<name>A0A7X9RVG8_9BACT</name>
<comment type="similarity">
    <text evidence="1">Belongs to the glycosyl hydrolase 16 family.</text>
</comment>
<evidence type="ECO:0000313" key="5">
    <source>
        <dbReference type="Proteomes" id="UP000576082"/>
    </source>
</evidence>
<dbReference type="PROSITE" id="PS51257">
    <property type="entry name" value="PROKAR_LIPOPROTEIN"/>
    <property type="match status" value="1"/>
</dbReference>
<feature type="domain" description="GH16" evidence="3">
    <location>
        <begin position="96"/>
        <end position="350"/>
    </location>
</feature>
<dbReference type="Gene3D" id="2.60.40.1080">
    <property type="match status" value="1"/>
</dbReference>
<feature type="signal peptide" evidence="2">
    <location>
        <begin position="1"/>
        <end position="18"/>
    </location>
</feature>
<dbReference type="GO" id="GO:0005975">
    <property type="term" value="P:carbohydrate metabolic process"/>
    <property type="evidence" value="ECO:0007669"/>
    <property type="project" value="InterPro"/>
</dbReference>
<dbReference type="EMBL" id="JABANE010000042">
    <property type="protein sequence ID" value="NME69471.1"/>
    <property type="molecule type" value="Genomic_DNA"/>
</dbReference>
<sequence length="350" mass="39099">MKYLILTLLSLFSLTSCDNNDVTNDDGINLELDHSSLEVKVGQTATVKVVQAPTISGATVVWASNNEDVATVFHGVITAVGSGDAIISATYGDQRTTVNVKVTPLEYELVWADEFDGIALNEDNWSYEVNGSGGGNNELQYYTDREENLRVQNGKLIIEARKESYLGKEYTSARIVSKNKKDFRYGKIEARLKVPDGRGTWPALWMLGYGAWPHAGEIDIMEYVGYDPNSFHCALHTKNKNGMNGQNQKGGKTYDTNMSDDYHIVTMEWVEDEINGFDRIHVSIDGELIKTFAETAQLRDSGDWPFNEPFFLIINLAIGGSWGGVKGIDNTIFNDQVLFEIDYVRAYQLK</sequence>
<proteinExistence type="inferred from homology"/>
<dbReference type="Proteomes" id="UP000576082">
    <property type="component" value="Unassembled WGS sequence"/>
</dbReference>
<organism evidence="4 5">
    <name type="scientific">Flammeovirga aprica JL-4</name>
    <dbReference type="NCBI Taxonomy" id="694437"/>
    <lineage>
        <taxon>Bacteria</taxon>
        <taxon>Pseudomonadati</taxon>
        <taxon>Bacteroidota</taxon>
        <taxon>Cytophagia</taxon>
        <taxon>Cytophagales</taxon>
        <taxon>Flammeovirgaceae</taxon>
        <taxon>Flammeovirga</taxon>
    </lineage>
</organism>
<evidence type="ECO:0000259" key="3">
    <source>
        <dbReference type="PROSITE" id="PS51762"/>
    </source>
</evidence>
<dbReference type="PROSITE" id="PS51762">
    <property type="entry name" value="GH16_2"/>
    <property type="match status" value="1"/>
</dbReference>
<evidence type="ECO:0000256" key="2">
    <source>
        <dbReference type="SAM" id="SignalP"/>
    </source>
</evidence>
<dbReference type="PANTHER" id="PTHR10963">
    <property type="entry name" value="GLYCOSYL HYDROLASE-RELATED"/>
    <property type="match status" value="1"/>
</dbReference>